<name>A0A1R1LJJ5_9MICC</name>
<dbReference type="OrthoDB" id="3356078at2"/>
<keyword evidence="2" id="KW-1185">Reference proteome</keyword>
<sequence length="196" mass="21642">MAQRRDSLQALQALGYRQAGYFSAAQAVKAGFSYQAQKYHVDSGNWLRIERGIFRLRDWPASVDDALVLWTLWSRHRGVISHASALAVHDLGVLDPGTVTMTVPPGFRASTPAVRTFTGTLATDDVEEREGYRVTTPLRTLLDASAYERQEVVDDIVTEAVARGLVSRRALRLRADAFGDRAALRIERALTAGEEG</sequence>
<dbReference type="AlphaFoldDB" id="A0A1R1LJJ5"/>
<evidence type="ECO:0008006" key="3">
    <source>
        <dbReference type="Google" id="ProtNLM"/>
    </source>
</evidence>
<dbReference type="RefSeq" id="WP_076701944.1">
    <property type="nucleotide sequence ID" value="NZ_MRDE01000016.1"/>
</dbReference>
<reference evidence="1 2" key="1">
    <citation type="submission" date="2016-12" db="EMBL/GenBank/DDBJ databases">
        <title>Draft genome of Tersicoccus phoenicis 1P05MA.</title>
        <authorList>
            <person name="Nakajima Y."/>
            <person name="Yoshizawa S."/>
            <person name="Nakamura K."/>
            <person name="Ogura Y."/>
            <person name="Hayashi T."/>
            <person name="Kogure K."/>
        </authorList>
    </citation>
    <scope>NUCLEOTIDE SEQUENCE [LARGE SCALE GENOMIC DNA]</scope>
    <source>
        <strain evidence="1 2">1p05MA</strain>
    </source>
</reference>
<comment type="caution">
    <text evidence="1">The sequence shown here is derived from an EMBL/GenBank/DDBJ whole genome shotgun (WGS) entry which is preliminary data.</text>
</comment>
<evidence type="ECO:0000313" key="1">
    <source>
        <dbReference type="EMBL" id="OMH27694.1"/>
    </source>
</evidence>
<evidence type="ECO:0000313" key="2">
    <source>
        <dbReference type="Proteomes" id="UP000187085"/>
    </source>
</evidence>
<gene>
    <name evidence="1" type="ORF">BKD30_03375</name>
</gene>
<protein>
    <recommendedName>
        <fullName evidence="3">AbiEi antitoxin C-terminal domain-containing protein</fullName>
    </recommendedName>
</protein>
<dbReference type="STRING" id="554083.BKD30_03375"/>
<dbReference type="Proteomes" id="UP000187085">
    <property type="component" value="Unassembled WGS sequence"/>
</dbReference>
<accession>A0A1R1LJJ5</accession>
<organism evidence="1 2">
    <name type="scientific">Tersicoccus phoenicis</name>
    <dbReference type="NCBI Taxonomy" id="554083"/>
    <lineage>
        <taxon>Bacteria</taxon>
        <taxon>Bacillati</taxon>
        <taxon>Actinomycetota</taxon>
        <taxon>Actinomycetes</taxon>
        <taxon>Micrococcales</taxon>
        <taxon>Micrococcaceae</taxon>
        <taxon>Tersicoccus</taxon>
    </lineage>
</organism>
<proteinExistence type="predicted"/>
<dbReference type="EMBL" id="MRDE01000016">
    <property type="protein sequence ID" value="OMH27694.1"/>
    <property type="molecule type" value="Genomic_DNA"/>
</dbReference>